<dbReference type="PROSITE" id="PS51257">
    <property type="entry name" value="PROKAR_LIPOPROTEIN"/>
    <property type="match status" value="1"/>
</dbReference>
<dbReference type="EMBL" id="VFSU01000032">
    <property type="protein sequence ID" value="TPE59086.1"/>
    <property type="molecule type" value="Genomic_DNA"/>
</dbReference>
<accession>A0A501XEZ6</accession>
<dbReference type="RefSeq" id="WP_140929221.1">
    <property type="nucleotide sequence ID" value="NZ_VFSU01000032.1"/>
</dbReference>
<dbReference type="AlphaFoldDB" id="A0A501XEZ6"/>
<proteinExistence type="predicted"/>
<feature type="chain" id="PRO_5021235248" evidence="2">
    <location>
        <begin position="23"/>
        <end position="112"/>
    </location>
</feature>
<keyword evidence="4" id="KW-1185">Reference proteome</keyword>
<protein>
    <submittedName>
        <fullName evidence="3">Uncharacterized protein</fullName>
    </submittedName>
</protein>
<name>A0A501XEZ6_9SPHN</name>
<feature type="compositionally biased region" description="Pro residues" evidence="1">
    <location>
        <begin position="94"/>
        <end position="104"/>
    </location>
</feature>
<dbReference type="Proteomes" id="UP000319897">
    <property type="component" value="Unassembled WGS sequence"/>
</dbReference>
<organism evidence="3 4">
    <name type="scientific">Sandaracinobacter neustonicus</name>
    <dbReference type="NCBI Taxonomy" id="1715348"/>
    <lineage>
        <taxon>Bacteria</taxon>
        <taxon>Pseudomonadati</taxon>
        <taxon>Pseudomonadota</taxon>
        <taxon>Alphaproteobacteria</taxon>
        <taxon>Sphingomonadales</taxon>
        <taxon>Sphingosinicellaceae</taxon>
        <taxon>Sandaracinobacter</taxon>
    </lineage>
</organism>
<comment type="caution">
    <text evidence="3">The sequence shown here is derived from an EMBL/GenBank/DDBJ whole genome shotgun (WGS) entry which is preliminary data.</text>
</comment>
<evidence type="ECO:0000313" key="3">
    <source>
        <dbReference type="EMBL" id="TPE59086.1"/>
    </source>
</evidence>
<evidence type="ECO:0000313" key="4">
    <source>
        <dbReference type="Proteomes" id="UP000319897"/>
    </source>
</evidence>
<feature type="compositionally biased region" description="Low complexity" evidence="1">
    <location>
        <begin position="77"/>
        <end position="93"/>
    </location>
</feature>
<evidence type="ECO:0000256" key="1">
    <source>
        <dbReference type="SAM" id="MobiDB-lite"/>
    </source>
</evidence>
<keyword evidence="2" id="KW-0732">Signal</keyword>
<feature type="region of interest" description="Disordered" evidence="1">
    <location>
        <begin position="56"/>
        <end position="112"/>
    </location>
</feature>
<sequence>MTGRKLPLILLAALLAACGSSGETGDGSTADGVARANADIRAAEAATRAPVTVNRSVAELAGNSGKDERDKPTPKKAVAAPREAVAEAPAEPVATPPAAAPAPSEPADTAAR</sequence>
<feature type="signal peptide" evidence="2">
    <location>
        <begin position="1"/>
        <end position="22"/>
    </location>
</feature>
<evidence type="ECO:0000256" key="2">
    <source>
        <dbReference type="SAM" id="SignalP"/>
    </source>
</evidence>
<gene>
    <name evidence="3" type="ORF">FJQ54_14930</name>
</gene>
<reference evidence="3 4" key="1">
    <citation type="submission" date="2019-06" db="EMBL/GenBank/DDBJ databases">
        <authorList>
            <person name="Lee I."/>
            <person name="Jang G.I."/>
            <person name="Hwang C.Y."/>
        </authorList>
    </citation>
    <scope>NUCLEOTIDE SEQUENCE [LARGE SCALE GENOMIC DNA]</scope>
    <source>
        <strain evidence="3 4">PAMC 28131</strain>
    </source>
</reference>